<dbReference type="Gene3D" id="3.40.930.10">
    <property type="entry name" value="Mannitol-specific EII, Chain A"/>
    <property type="match status" value="1"/>
</dbReference>
<dbReference type="InterPro" id="IPR002178">
    <property type="entry name" value="PTS_EIIA_type-2_dom"/>
</dbReference>
<gene>
    <name evidence="2" type="ORF">GB992_06365</name>
</gene>
<evidence type="ECO:0000259" key="1">
    <source>
        <dbReference type="PROSITE" id="PS51094"/>
    </source>
</evidence>
<sequence length="142" mass="15875">MIDSQELFFMSLSPSASSLDTFQTMAQRLVQLQRVSDVDAFTDLIVKREAQGMTMIAPQILMPHAVGSVVLRNTVLIGWLQTPQHWRQLPTIRLIVMLATPTASAAQTDPQFTTLLTRLADDEVTKKLVKQNSLIDVRALLQ</sequence>
<comment type="caution">
    <text evidence="2">The sequence shown here is derived from an EMBL/GenBank/DDBJ whole genome shotgun (WGS) entry which is preliminary data.</text>
</comment>
<dbReference type="PROSITE" id="PS51094">
    <property type="entry name" value="PTS_EIIA_TYPE_2"/>
    <property type="match status" value="1"/>
</dbReference>
<dbReference type="Pfam" id="PF00359">
    <property type="entry name" value="PTS_EIIA_2"/>
    <property type="match status" value="1"/>
</dbReference>
<protein>
    <recommendedName>
        <fullName evidence="1">PTS EIIA type-2 domain-containing protein</fullName>
    </recommendedName>
</protein>
<dbReference type="EMBL" id="WEZT01000009">
    <property type="protein sequence ID" value="MYV05479.1"/>
    <property type="molecule type" value="Genomic_DNA"/>
</dbReference>
<reference evidence="2 3" key="1">
    <citation type="journal article" date="2019" name="Appl. Environ. Microbiol.">
        <title>Genetic determinants of hydroxycinnamic acid metabolism in heterofermentative lactobacilli.</title>
        <authorList>
            <person name="Gaur G."/>
            <person name="Oh J.H."/>
            <person name="Filannino P."/>
            <person name="Gobbetti M."/>
            <person name="van Pijkeren J.P."/>
            <person name="Ganzle M.G."/>
        </authorList>
    </citation>
    <scope>NUCLEOTIDE SEQUENCE [LARGE SCALE GENOMIC DNA]</scope>
    <source>
        <strain evidence="2 3">FUA3583</strain>
    </source>
</reference>
<feature type="domain" description="PTS EIIA type-2" evidence="1">
    <location>
        <begin position="1"/>
        <end position="142"/>
    </location>
</feature>
<dbReference type="AlphaFoldDB" id="A0A7C9IT19"/>
<dbReference type="InterPro" id="IPR016152">
    <property type="entry name" value="PTrfase/Anion_transptr"/>
</dbReference>
<dbReference type="Proteomes" id="UP000480570">
    <property type="component" value="Unassembled WGS sequence"/>
</dbReference>
<accession>A0A7C9IT19</accession>
<organism evidence="2 3">
    <name type="scientific">Furfurilactobacillus rossiae</name>
    <dbReference type="NCBI Taxonomy" id="231049"/>
    <lineage>
        <taxon>Bacteria</taxon>
        <taxon>Bacillati</taxon>
        <taxon>Bacillota</taxon>
        <taxon>Bacilli</taxon>
        <taxon>Lactobacillales</taxon>
        <taxon>Lactobacillaceae</taxon>
        <taxon>Furfurilactobacillus</taxon>
    </lineage>
</organism>
<proteinExistence type="predicted"/>
<evidence type="ECO:0000313" key="3">
    <source>
        <dbReference type="Proteomes" id="UP000480570"/>
    </source>
</evidence>
<evidence type="ECO:0000313" key="2">
    <source>
        <dbReference type="EMBL" id="MYV05479.1"/>
    </source>
</evidence>
<name>A0A7C9IT19_9LACO</name>
<dbReference type="SUPFAM" id="SSF55804">
    <property type="entry name" value="Phoshotransferase/anion transport protein"/>
    <property type="match status" value="1"/>
</dbReference>